<dbReference type="EMBL" id="JAANBB010000123">
    <property type="protein sequence ID" value="KAF7549412.1"/>
    <property type="molecule type" value="Genomic_DNA"/>
</dbReference>
<keyword evidence="3" id="KW-1185">Reference proteome</keyword>
<dbReference type="Proteomes" id="UP000722485">
    <property type="component" value="Unassembled WGS sequence"/>
</dbReference>
<evidence type="ECO:0000313" key="2">
    <source>
        <dbReference type="EMBL" id="KAF7549412.1"/>
    </source>
</evidence>
<name>A0A9P5L898_9HYPO</name>
<feature type="compositionally biased region" description="Polar residues" evidence="1">
    <location>
        <begin position="89"/>
        <end position="102"/>
    </location>
</feature>
<evidence type="ECO:0000256" key="1">
    <source>
        <dbReference type="SAM" id="MobiDB-lite"/>
    </source>
</evidence>
<comment type="caution">
    <text evidence="2">The sequence shown here is derived from an EMBL/GenBank/DDBJ whole genome shotgun (WGS) entry which is preliminary data.</text>
</comment>
<proteinExistence type="predicted"/>
<feature type="region of interest" description="Disordered" evidence="1">
    <location>
        <begin position="197"/>
        <end position="238"/>
    </location>
</feature>
<feature type="region of interest" description="Disordered" evidence="1">
    <location>
        <begin position="78"/>
        <end position="108"/>
    </location>
</feature>
<protein>
    <submittedName>
        <fullName evidence="2">Uncharacterized protein</fullName>
    </submittedName>
</protein>
<reference evidence="2" key="1">
    <citation type="submission" date="2020-03" db="EMBL/GenBank/DDBJ databases">
        <title>Draft Genome Sequence of Cylindrodendrum hubeiense.</title>
        <authorList>
            <person name="Buettner E."/>
            <person name="Kellner H."/>
        </authorList>
    </citation>
    <scope>NUCLEOTIDE SEQUENCE</scope>
    <source>
        <strain evidence="2">IHI 201604</strain>
    </source>
</reference>
<sequence>MSDAATRSDFHRFTSPPTRTRIAVAEGGTRSVRIRAVMPLHPPGQDVDEVSGQQRLRKCVSRNGGIAVVPLSGHSWPATHNYERPSKALRSTQSKPRRNASSGFRPRSRPIAAPGIPFWALGEALSGRSPCLVAFSRLVWALGCACRLLQCPFGPKNGPLAFHSPRRRPGLHSLGILLSCPHDRTRPMHHAPCIAGRGQRTYGGHGGVDDDGGDNASRTGPAWTPAGGSSWRFPEPTD</sequence>
<accession>A0A9P5L898</accession>
<dbReference type="AlphaFoldDB" id="A0A9P5L898"/>
<gene>
    <name evidence="2" type="ORF">G7Z17_g6420</name>
</gene>
<organism evidence="2 3">
    <name type="scientific">Cylindrodendrum hubeiense</name>
    <dbReference type="NCBI Taxonomy" id="595255"/>
    <lineage>
        <taxon>Eukaryota</taxon>
        <taxon>Fungi</taxon>
        <taxon>Dikarya</taxon>
        <taxon>Ascomycota</taxon>
        <taxon>Pezizomycotina</taxon>
        <taxon>Sordariomycetes</taxon>
        <taxon>Hypocreomycetidae</taxon>
        <taxon>Hypocreales</taxon>
        <taxon>Nectriaceae</taxon>
        <taxon>Cylindrodendrum</taxon>
    </lineage>
</organism>
<evidence type="ECO:0000313" key="3">
    <source>
        <dbReference type="Proteomes" id="UP000722485"/>
    </source>
</evidence>